<reference evidence="2 3" key="1">
    <citation type="submission" date="2018-06" db="EMBL/GenBank/DDBJ databases">
        <title>A transcriptomic atlas of mushroom development highlights an independent origin of complex multicellularity.</title>
        <authorList>
            <consortium name="DOE Joint Genome Institute"/>
            <person name="Krizsan K."/>
            <person name="Almasi E."/>
            <person name="Merenyi Z."/>
            <person name="Sahu N."/>
            <person name="Viragh M."/>
            <person name="Koszo T."/>
            <person name="Mondo S."/>
            <person name="Kiss B."/>
            <person name="Balint B."/>
            <person name="Kues U."/>
            <person name="Barry K."/>
            <person name="Hegedus J.C."/>
            <person name="Henrissat B."/>
            <person name="Johnson J."/>
            <person name="Lipzen A."/>
            <person name="Ohm R."/>
            <person name="Nagy I."/>
            <person name="Pangilinan J."/>
            <person name="Yan J."/>
            <person name="Xiong Y."/>
            <person name="Grigoriev I.V."/>
            <person name="Hibbett D.S."/>
            <person name="Nagy L.G."/>
        </authorList>
    </citation>
    <scope>NUCLEOTIDE SEQUENCE [LARGE SCALE GENOMIC DNA]</scope>
    <source>
        <strain evidence="2 3">SZMC22713</strain>
    </source>
</reference>
<feature type="region of interest" description="Disordered" evidence="1">
    <location>
        <begin position="193"/>
        <end position="212"/>
    </location>
</feature>
<dbReference type="Proteomes" id="UP000294933">
    <property type="component" value="Unassembled WGS sequence"/>
</dbReference>
<gene>
    <name evidence="2" type="ORF">BD410DRAFT_843520</name>
</gene>
<evidence type="ECO:0000313" key="3">
    <source>
        <dbReference type="Proteomes" id="UP000294933"/>
    </source>
</evidence>
<proteinExistence type="predicted"/>
<feature type="region of interest" description="Disordered" evidence="1">
    <location>
        <begin position="224"/>
        <end position="248"/>
    </location>
</feature>
<sequence length="273" mass="30358">MSTTALVTSTFAPTDTWETSFADVWVTDEQVEVQLGATTPTNDLDIRIFGEIADVHLVKYSQSLRSPTPLNLFKGDSHSLRRDRLKPGPSWVPWTRVLQLIRRHSKPIHPFCLSRKITDNFASPCTVEKLFKDSALFAAILAWFIHINPSHIDNAVSDKPLATAVESHATVPRSAFPSTFDSNHLRAPLQSRPALCQSGNDDASGRPERPDFGVLAVHPCHKHCGKSPSAERTDINPNEQVLRTPERQPLKKSRILYSEATYRSGASQDIGQC</sequence>
<evidence type="ECO:0000256" key="1">
    <source>
        <dbReference type="SAM" id="MobiDB-lite"/>
    </source>
</evidence>
<name>A0A4Y7PQ83_9AGAM</name>
<dbReference type="EMBL" id="ML170219">
    <property type="protein sequence ID" value="TDL17597.1"/>
    <property type="molecule type" value="Genomic_DNA"/>
</dbReference>
<dbReference type="AlphaFoldDB" id="A0A4Y7PQ83"/>
<keyword evidence="3" id="KW-1185">Reference proteome</keyword>
<protein>
    <submittedName>
        <fullName evidence="2">Uncharacterized protein</fullName>
    </submittedName>
</protein>
<organism evidence="2 3">
    <name type="scientific">Rickenella mellea</name>
    <dbReference type="NCBI Taxonomy" id="50990"/>
    <lineage>
        <taxon>Eukaryota</taxon>
        <taxon>Fungi</taxon>
        <taxon>Dikarya</taxon>
        <taxon>Basidiomycota</taxon>
        <taxon>Agaricomycotina</taxon>
        <taxon>Agaricomycetes</taxon>
        <taxon>Hymenochaetales</taxon>
        <taxon>Rickenellaceae</taxon>
        <taxon>Rickenella</taxon>
    </lineage>
</organism>
<accession>A0A4Y7PQ83</accession>
<evidence type="ECO:0000313" key="2">
    <source>
        <dbReference type="EMBL" id="TDL17597.1"/>
    </source>
</evidence>
<dbReference type="VEuPathDB" id="FungiDB:BD410DRAFT_843520"/>